<evidence type="ECO:0000313" key="1">
    <source>
        <dbReference type="EMBL" id="QHU18182.1"/>
    </source>
</evidence>
<proteinExistence type="predicted"/>
<protein>
    <submittedName>
        <fullName evidence="1">Uncharacterized protein</fullName>
    </submittedName>
</protein>
<dbReference type="EMBL" id="MN740925">
    <property type="protein sequence ID" value="QHU18182.1"/>
    <property type="molecule type" value="Genomic_DNA"/>
</dbReference>
<accession>A0A6C0KJI9</accession>
<organism evidence="1">
    <name type="scientific">viral metagenome</name>
    <dbReference type="NCBI Taxonomy" id="1070528"/>
    <lineage>
        <taxon>unclassified sequences</taxon>
        <taxon>metagenomes</taxon>
        <taxon>organismal metagenomes</taxon>
    </lineage>
</organism>
<dbReference type="AlphaFoldDB" id="A0A6C0KJI9"/>
<reference evidence="1" key="1">
    <citation type="journal article" date="2020" name="Nature">
        <title>Giant virus diversity and host interactions through global metagenomics.</title>
        <authorList>
            <person name="Schulz F."/>
            <person name="Roux S."/>
            <person name="Paez-Espino D."/>
            <person name="Jungbluth S."/>
            <person name="Walsh D.A."/>
            <person name="Denef V.J."/>
            <person name="McMahon K.D."/>
            <person name="Konstantinidis K.T."/>
            <person name="Eloe-Fadrosh E.A."/>
            <person name="Kyrpides N.C."/>
            <person name="Woyke T."/>
        </authorList>
    </citation>
    <scope>NUCLEOTIDE SEQUENCE</scope>
    <source>
        <strain evidence="1">GVMAG-S-3300013006-138</strain>
    </source>
</reference>
<sequence length="90" mass="10198">MNKSITRLVFSQNVWKEITMPKGYDPSWNSADMWYYATIYAAAEAKGMDANKAEVVAEAAVSKRLYPGLMYEKALEEEIILVSSESIPRE</sequence>
<name>A0A6C0KJI9_9ZZZZ</name>